<keyword evidence="1" id="KW-1133">Transmembrane helix</keyword>
<feature type="signal peptide" evidence="2">
    <location>
        <begin position="1"/>
        <end position="27"/>
    </location>
</feature>
<evidence type="ECO:0000256" key="1">
    <source>
        <dbReference type="SAM" id="Phobius"/>
    </source>
</evidence>
<proteinExistence type="predicted"/>
<accession>A0ABS7BJC3</accession>
<feature type="transmembrane region" description="Helical" evidence="1">
    <location>
        <begin position="346"/>
        <end position="374"/>
    </location>
</feature>
<reference evidence="3 4" key="1">
    <citation type="submission" date="2021-07" db="EMBL/GenBank/DDBJ databases">
        <title>Sphingomonas sp.</title>
        <authorList>
            <person name="Feng G."/>
            <person name="Li J."/>
            <person name="Pan M."/>
        </authorList>
    </citation>
    <scope>NUCLEOTIDE SEQUENCE [LARGE SCALE GENOMIC DNA]</scope>
    <source>
        <strain evidence="3 4">RRHST34</strain>
    </source>
</reference>
<evidence type="ECO:0000313" key="3">
    <source>
        <dbReference type="EMBL" id="MBW6529721.1"/>
    </source>
</evidence>
<keyword evidence="4" id="KW-1185">Reference proteome</keyword>
<evidence type="ECO:0008006" key="5">
    <source>
        <dbReference type="Google" id="ProtNLM"/>
    </source>
</evidence>
<keyword evidence="1" id="KW-0472">Membrane</keyword>
<sequence length="480" mass="51308">MIYASRPARYPLIAAAALLLASLVVFAPGVAEYDSVEQFRQVLSGRYDDWHPPVMAWLWRRLLPFGDGATPLLVLQLTGYWLGLGLIAGALARIGRAAAGWMILMIGLLPPFLGWQAVVLKDAQLVGAALGAFGLVAWWRLRDRPVPVAAALLAALLFGYALLVRANAAFALAPLIAGLFPVRRAGALIAASGVLLVLALALAGPVNHQLIGAASSGVEKTQPLYDLAGIAVRAPGSHAVGLSREAARQLRANDCVTPYFWDPLGDTPGCVDAVAALKAQRGGDLYLRLANAALHHPLAYLAQRAAHWNMTERWLVPARLAGAAPTGGSEPNNLGLASPGPQAQQWMWLVAQAMLTPIAWPFAWLLLALLLLVGTRRWRHAPPRQLAIALLASAVTVEFSFLAISIATDLRYHLWPMLATALAAVLLADTYPLRRVPAWMVLVAGLCLAAAVAERATLPEPPQEYQGLLHWTPPLSLLPA</sequence>
<feature type="transmembrane region" description="Helical" evidence="1">
    <location>
        <begin position="436"/>
        <end position="453"/>
    </location>
</feature>
<feature type="transmembrane region" description="Helical" evidence="1">
    <location>
        <begin position="386"/>
        <end position="406"/>
    </location>
</feature>
<evidence type="ECO:0000313" key="4">
    <source>
        <dbReference type="Proteomes" id="UP000759103"/>
    </source>
</evidence>
<name>A0ABS7BJC3_9SPHN</name>
<dbReference type="RefSeq" id="WP_219747219.1">
    <property type="nucleotide sequence ID" value="NZ_JAHXZN010000001.1"/>
</dbReference>
<feature type="transmembrane region" description="Helical" evidence="1">
    <location>
        <begin position="148"/>
        <end position="173"/>
    </location>
</feature>
<keyword evidence="1" id="KW-0812">Transmembrane</keyword>
<evidence type="ECO:0000256" key="2">
    <source>
        <dbReference type="SAM" id="SignalP"/>
    </source>
</evidence>
<protein>
    <recommendedName>
        <fullName evidence="5">Glycosyltransferase RgtA/B/C/D-like domain-containing protein</fullName>
    </recommendedName>
</protein>
<feature type="chain" id="PRO_5047409285" description="Glycosyltransferase RgtA/B/C/D-like domain-containing protein" evidence="2">
    <location>
        <begin position="28"/>
        <end position="480"/>
    </location>
</feature>
<comment type="caution">
    <text evidence="3">The sequence shown here is derived from an EMBL/GenBank/DDBJ whole genome shotgun (WGS) entry which is preliminary data.</text>
</comment>
<feature type="transmembrane region" description="Helical" evidence="1">
    <location>
        <begin position="69"/>
        <end position="91"/>
    </location>
</feature>
<organism evidence="3 4">
    <name type="scientific">Sphingomonas citri</name>
    <dbReference type="NCBI Taxonomy" id="2862499"/>
    <lineage>
        <taxon>Bacteria</taxon>
        <taxon>Pseudomonadati</taxon>
        <taxon>Pseudomonadota</taxon>
        <taxon>Alphaproteobacteria</taxon>
        <taxon>Sphingomonadales</taxon>
        <taxon>Sphingomonadaceae</taxon>
        <taxon>Sphingomonas</taxon>
    </lineage>
</organism>
<dbReference type="Proteomes" id="UP000759103">
    <property type="component" value="Unassembled WGS sequence"/>
</dbReference>
<gene>
    <name evidence="3" type="ORF">KZ820_03150</name>
</gene>
<feature type="transmembrane region" description="Helical" evidence="1">
    <location>
        <begin position="185"/>
        <end position="203"/>
    </location>
</feature>
<keyword evidence="2" id="KW-0732">Signal</keyword>
<dbReference type="EMBL" id="JAHXZN010000001">
    <property type="protein sequence ID" value="MBW6529721.1"/>
    <property type="molecule type" value="Genomic_DNA"/>
</dbReference>
<feature type="transmembrane region" description="Helical" evidence="1">
    <location>
        <begin position="98"/>
        <end position="117"/>
    </location>
</feature>